<dbReference type="InterPro" id="IPR036907">
    <property type="entry name" value="5'-Nucleotdase_C_sf"/>
</dbReference>
<sequence>MAVNPVSVAVLSGMLTLAGPAMADTIKLRIIETTDIHTNVMDYDYYKDQPSQQIGLSRAATLVKQAREEAVNSVLVDNGDLIQGSPMGDYMAAKGINAGEIHPVYKAMNQLDYDVGNIGNHEFNYGLEFLKNSIDGANFPYVSANVFDKKTGEHYFKPYLIKTHTFKDTDGQSHEIKVGYIGFVPPQIMVWDKKNLEGKVFAEDITEIAKKLVPQMKKEGADVIVAIPHSGISTDPYKLGAENSVYYLTEVEGIDAIAFGHSHAVFPGKDFAKLQGVDNAKGTINGVTAVMPGRWGSHVGVMDLMLKEKDGKWQVVEGQSEARPIFDKANKKSLAEADKGIVDALVDDHKGTREFVNQPIGKANDVMYSFLALVQDDPTIQIVNLAQKDYVERFIQGDPDLADIPVLSAAAPFKVGGRKDDPNGFTEVESGQLTFRNAADLYLYPNTLVAMKVKGKEVHEWLECSAGQFNQIDVNNTKPQSLLNWDNFRTYNFDVIDGVNYQIDVTQPPKYDASCNVINPDSQRIVNLTYNGKPVDPKQDFIIATNNYRAYSATFPGTGPDFIAFDSPDENRSVVAAYISRISKEQGEVTPSADNNWSFAPIKSDNKLDVRFETSPSDKAAQFIKVKGQYPMKRVATDEVGFAIYQIDLNK</sequence>
<keyword evidence="7 11" id="KW-0732">Signal</keyword>
<dbReference type="InterPro" id="IPR006179">
    <property type="entry name" value="5_nucleotidase/apyrase"/>
</dbReference>
<dbReference type="InterPro" id="IPR004843">
    <property type="entry name" value="Calcineurin-like_PHP"/>
</dbReference>
<evidence type="ECO:0000256" key="6">
    <source>
        <dbReference type="ARBA" id="ARBA00022723"/>
    </source>
</evidence>
<evidence type="ECO:0000313" key="15">
    <source>
        <dbReference type="Proteomes" id="UP000067422"/>
    </source>
</evidence>
<feature type="domain" description="Calcineurin-like phosphoesterase" evidence="12">
    <location>
        <begin position="28"/>
        <end position="264"/>
    </location>
</feature>
<dbReference type="Proteomes" id="UP000067422">
    <property type="component" value="Chromosome 1"/>
</dbReference>
<dbReference type="PRINTS" id="PR01607">
    <property type="entry name" value="APYRASEFAMLY"/>
</dbReference>
<evidence type="ECO:0000256" key="3">
    <source>
        <dbReference type="ARBA" id="ARBA00001968"/>
    </source>
</evidence>
<protein>
    <submittedName>
        <fullName evidence="14">2',3'-cyclic-nucleotide 2'-phosphodiesterase</fullName>
        <ecNumber evidence="14">3.1.3.6</ecNumber>
        <ecNumber evidence="14">3.1.4.16</ecNumber>
    </submittedName>
</protein>
<dbReference type="GO" id="GO:0008254">
    <property type="term" value="F:3'-nucleotidase activity"/>
    <property type="evidence" value="ECO:0007669"/>
    <property type="project" value="UniProtKB-EC"/>
</dbReference>
<evidence type="ECO:0000313" key="14">
    <source>
        <dbReference type="EMBL" id="AMF98198.2"/>
    </source>
</evidence>
<dbReference type="GO" id="GO:0008663">
    <property type="term" value="F:2',3'-cyclic-nucleotide 2'-phosphodiesterase activity"/>
    <property type="evidence" value="ECO:0007669"/>
    <property type="project" value="UniProtKB-EC"/>
</dbReference>
<comment type="catalytic activity">
    <reaction evidence="1">
        <text>a ribonucleoside 3'-phosphate + H2O = a ribonucleoside + phosphate</text>
        <dbReference type="Rhea" id="RHEA:10144"/>
        <dbReference type="ChEBI" id="CHEBI:13197"/>
        <dbReference type="ChEBI" id="CHEBI:15377"/>
        <dbReference type="ChEBI" id="CHEBI:18254"/>
        <dbReference type="ChEBI" id="CHEBI:43474"/>
        <dbReference type="EC" id="3.1.3.6"/>
    </reaction>
</comment>
<evidence type="ECO:0000256" key="1">
    <source>
        <dbReference type="ARBA" id="ARBA00000527"/>
    </source>
</evidence>
<evidence type="ECO:0000259" key="13">
    <source>
        <dbReference type="Pfam" id="PF02872"/>
    </source>
</evidence>
<gene>
    <name evidence="14" type="primary">cpdB</name>
    <name evidence="14" type="ORF">AL538_10995</name>
</gene>
<dbReference type="Gene3D" id="3.60.21.10">
    <property type="match status" value="1"/>
</dbReference>
<dbReference type="Pfam" id="PF00149">
    <property type="entry name" value="Metallophos"/>
    <property type="match status" value="1"/>
</dbReference>
<dbReference type="PANTHER" id="PTHR11575:SF6">
    <property type="entry name" value="2',3'-CYCLIC-NUCLEOTIDE 2'-PHOSPHODIESTERASE_3'-NUCLEOTIDASE"/>
    <property type="match status" value="1"/>
</dbReference>
<dbReference type="PROSITE" id="PS00786">
    <property type="entry name" value="5_NUCLEOTIDASE_2"/>
    <property type="match status" value="1"/>
</dbReference>
<dbReference type="InterPro" id="IPR041827">
    <property type="entry name" value="CpdB_N"/>
</dbReference>
<dbReference type="InterPro" id="IPR006294">
    <property type="entry name" value="Cyc_nuc_PDE_nucleotidase"/>
</dbReference>
<keyword evidence="6" id="KW-0479">Metal-binding</keyword>
<evidence type="ECO:0000256" key="4">
    <source>
        <dbReference type="ARBA" id="ARBA00004196"/>
    </source>
</evidence>
<dbReference type="Gene3D" id="3.90.780.10">
    <property type="entry name" value="5'-Nucleotidase, C-terminal domain"/>
    <property type="match status" value="1"/>
</dbReference>
<dbReference type="NCBIfam" id="NF006938">
    <property type="entry name" value="PRK09420.1"/>
    <property type="match status" value="1"/>
</dbReference>
<proteinExistence type="inferred from homology"/>
<dbReference type="CDD" id="cd07410">
    <property type="entry name" value="MPP_CpdB_N"/>
    <property type="match status" value="1"/>
</dbReference>
<evidence type="ECO:0000256" key="5">
    <source>
        <dbReference type="ARBA" id="ARBA00006654"/>
    </source>
</evidence>
<dbReference type="PANTHER" id="PTHR11575">
    <property type="entry name" value="5'-NUCLEOTIDASE-RELATED"/>
    <property type="match status" value="1"/>
</dbReference>
<keyword evidence="15" id="KW-1185">Reference proteome</keyword>
<evidence type="ECO:0000256" key="9">
    <source>
        <dbReference type="ARBA" id="ARBA00022801"/>
    </source>
</evidence>
<dbReference type="Pfam" id="PF02872">
    <property type="entry name" value="5_nucleotid_C"/>
    <property type="match status" value="1"/>
</dbReference>
<keyword evidence="8 11" id="KW-0547">Nucleotide-binding</keyword>
<evidence type="ECO:0000256" key="2">
    <source>
        <dbReference type="ARBA" id="ARBA00001730"/>
    </source>
</evidence>
<comment type="cofactor">
    <cofactor evidence="3">
        <name>a divalent metal cation</name>
        <dbReference type="ChEBI" id="CHEBI:60240"/>
    </cofactor>
</comment>
<comment type="catalytic activity">
    <reaction evidence="2">
        <text>a nucleoside 2',3'-cyclic phosphate + H2O = a nucleoside 3'-phosphate + H(+)</text>
        <dbReference type="Rhea" id="RHEA:19621"/>
        <dbReference type="ChEBI" id="CHEBI:15377"/>
        <dbReference type="ChEBI" id="CHEBI:15378"/>
        <dbReference type="ChEBI" id="CHEBI:66949"/>
        <dbReference type="ChEBI" id="CHEBI:66954"/>
        <dbReference type="EC" id="3.1.4.16"/>
    </reaction>
</comment>
<feature type="domain" description="5'-Nucleotidase C-terminal" evidence="13">
    <location>
        <begin position="375"/>
        <end position="551"/>
    </location>
</feature>
<feature type="signal peptide" evidence="11">
    <location>
        <begin position="1"/>
        <end position="23"/>
    </location>
</feature>
<dbReference type="InterPro" id="IPR006146">
    <property type="entry name" value="5'-Nucleotdase_CS"/>
</dbReference>
<evidence type="ECO:0000259" key="12">
    <source>
        <dbReference type="Pfam" id="PF00149"/>
    </source>
</evidence>
<comment type="similarity">
    <text evidence="5 11">Belongs to the 5'-nucleotidase family.</text>
</comment>
<dbReference type="EC" id="3.1.4.16" evidence="14"/>
<dbReference type="EC" id="3.1.3.6" evidence="14"/>
<name>A0ABN4KYG5_VIBHA</name>
<comment type="subcellular location">
    <subcellularLocation>
        <location evidence="4">Cell envelope</location>
    </subcellularLocation>
</comment>
<reference evidence="14" key="1">
    <citation type="submission" date="2018-01" db="EMBL/GenBank/DDBJ databases">
        <title>FDA dAtabase for Regulatory Grade micrObial Sequences (FDA-ARGOS): Supporting development and validation of Infectious Disease Dx tests.</title>
        <authorList>
            <person name="Hoffmann M."/>
            <person name="Allard M."/>
            <person name="Evans P."/>
            <person name="Brown E."/>
            <person name="Tallon L."/>
            <person name="Sadzewicz L."/>
            <person name="Sengamalay N."/>
            <person name="Ott S."/>
            <person name="Godinez A."/>
            <person name="Nagaraj S."/>
            <person name="Vyas G."/>
            <person name="Aluvathingal J."/>
            <person name="Nadendla S."/>
            <person name="Geyer C."/>
            <person name="Sichtig H."/>
        </authorList>
    </citation>
    <scope>NUCLEOTIDE SEQUENCE</scope>
    <source>
        <strain evidence="14">FDAARGOS_107</strain>
    </source>
</reference>
<evidence type="ECO:0000256" key="7">
    <source>
        <dbReference type="ARBA" id="ARBA00022729"/>
    </source>
</evidence>
<dbReference type="SUPFAM" id="SSF56300">
    <property type="entry name" value="Metallo-dependent phosphatases"/>
    <property type="match status" value="1"/>
</dbReference>
<evidence type="ECO:0000256" key="11">
    <source>
        <dbReference type="RuleBase" id="RU362119"/>
    </source>
</evidence>
<dbReference type="SUPFAM" id="SSF55816">
    <property type="entry name" value="5'-nucleotidase (syn. UDP-sugar hydrolase), C-terminal domain"/>
    <property type="match status" value="1"/>
</dbReference>
<evidence type="ECO:0000256" key="8">
    <source>
        <dbReference type="ARBA" id="ARBA00022741"/>
    </source>
</evidence>
<dbReference type="InterPro" id="IPR029052">
    <property type="entry name" value="Metallo-depent_PP-like"/>
</dbReference>
<keyword evidence="9 11" id="KW-0378">Hydrolase</keyword>
<evidence type="ECO:0000256" key="10">
    <source>
        <dbReference type="ARBA" id="ARBA00023268"/>
    </source>
</evidence>
<accession>A0ABN4KYG5</accession>
<dbReference type="EMBL" id="CP014038">
    <property type="protein sequence ID" value="AMF98198.2"/>
    <property type="molecule type" value="Genomic_DNA"/>
</dbReference>
<keyword evidence="10" id="KW-0511">Multifunctional enzyme</keyword>
<organism evidence="14 15">
    <name type="scientific">Vibrio harveyi</name>
    <name type="common">Beneckea harveyi</name>
    <dbReference type="NCBI Taxonomy" id="669"/>
    <lineage>
        <taxon>Bacteria</taxon>
        <taxon>Pseudomonadati</taxon>
        <taxon>Pseudomonadota</taxon>
        <taxon>Gammaproteobacteria</taxon>
        <taxon>Vibrionales</taxon>
        <taxon>Vibrionaceae</taxon>
        <taxon>Vibrio</taxon>
    </lineage>
</organism>
<dbReference type="NCBIfam" id="TIGR01390">
    <property type="entry name" value="CycNucDiestase"/>
    <property type="match status" value="1"/>
</dbReference>
<feature type="chain" id="PRO_5044999083" evidence="11">
    <location>
        <begin position="24"/>
        <end position="651"/>
    </location>
</feature>
<dbReference type="InterPro" id="IPR008334">
    <property type="entry name" value="5'-Nucleotdase_C"/>
</dbReference>